<organism evidence="1 2">
    <name type="scientific">Xenopus laevis</name>
    <name type="common">African clawed frog</name>
    <dbReference type="NCBI Taxonomy" id="8355"/>
    <lineage>
        <taxon>Eukaryota</taxon>
        <taxon>Metazoa</taxon>
        <taxon>Chordata</taxon>
        <taxon>Craniata</taxon>
        <taxon>Vertebrata</taxon>
        <taxon>Euteleostomi</taxon>
        <taxon>Amphibia</taxon>
        <taxon>Batrachia</taxon>
        <taxon>Anura</taxon>
        <taxon>Pipoidea</taxon>
        <taxon>Pipidae</taxon>
        <taxon>Xenopodinae</taxon>
        <taxon>Xenopus</taxon>
        <taxon>Xenopus</taxon>
    </lineage>
</organism>
<sequence length="67" mass="7923">MRYIFHKWIRSRLNNINATQPLHCPNSVFTKSTILGPSRTDRLFFFFCNYGADVNVCKWLSVSIFLH</sequence>
<evidence type="ECO:0000313" key="2">
    <source>
        <dbReference type="Proteomes" id="UP000694892"/>
    </source>
</evidence>
<evidence type="ECO:0000313" key="1">
    <source>
        <dbReference type="EMBL" id="OCT99776.1"/>
    </source>
</evidence>
<dbReference type="Proteomes" id="UP000694892">
    <property type="component" value="Chromosome 1L"/>
</dbReference>
<reference evidence="2" key="1">
    <citation type="journal article" date="2016" name="Nature">
        <title>Genome evolution in the allotetraploid frog Xenopus laevis.</title>
        <authorList>
            <person name="Session A.M."/>
            <person name="Uno Y."/>
            <person name="Kwon T."/>
            <person name="Chapman J.A."/>
            <person name="Toyoda A."/>
            <person name="Takahashi S."/>
            <person name="Fukui A."/>
            <person name="Hikosaka A."/>
            <person name="Suzuki A."/>
            <person name="Kondo M."/>
            <person name="van Heeringen S.J."/>
            <person name="Quigley I."/>
            <person name="Heinz S."/>
            <person name="Ogino H."/>
            <person name="Ochi H."/>
            <person name="Hellsten U."/>
            <person name="Lyons J.B."/>
            <person name="Simakov O."/>
            <person name="Putnam N."/>
            <person name="Stites J."/>
            <person name="Kuroki Y."/>
            <person name="Tanaka T."/>
            <person name="Michiue T."/>
            <person name="Watanabe M."/>
            <person name="Bogdanovic O."/>
            <person name="Lister R."/>
            <person name="Georgiou G."/>
            <person name="Paranjpe S.S."/>
            <person name="van Kruijsbergen I."/>
            <person name="Shu S."/>
            <person name="Carlson J."/>
            <person name="Kinoshita T."/>
            <person name="Ohta Y."/>
            <person name="Mawaribuchi S."/>
            <person name="Jenkins J."/>
            <person name="Grimwood J."/>
            <person name="Schmutz J."/>
            <person name="Mitros T."/>
            <person name="Mozaffari S.V."/>
            <person name="Suzuki Y."/>
            <person name="Haramoto Y."/>
            <person name="Yamamoto T.S."/>
            <person name="Takagi C."/>
            <person name="Heald R."/>
            <person name="Miller K."/>
            <person name="Haudenschild C."/>
            <person name="Kitzman J."/>
            <person name="Nakayama T."/>
            <person name="Izutsu Y."/>
            <person name="Robert J."/>
            <person name="Fortriede J."/>
            <person name="Burns K."/>
            <person name="Lotay V."/>
            <person name="Karimi K."/>
            <person name="Yasuoka Y."/>
            <person name="Dichmann D.S."/>
            <person name="Flajnik M.F."/>
            <person name="Houston D.W."/>
            <person name="Shendure J."/>
            <person name="DuPasquier L."/>
            <person name="Vize P.D."/>
            <person name="Zorn A.M."/>
            <person name="Ito M."/>
            <person name="Marcotte E.M."/>
            <person name="Wallingford J.B."/>
            <person name="Ito Y."/>
            <person name="Asashima M."/>
            <person name="Ueno N."/>
            <person name="Matsuda Y."/>
            <person name="Veenstra G.J."/>
            <person name="Fujiyama A."/>
            <person name="Harland R.M."/>
            <person name="Taira M."/>
            <person name="Rokhsar D.S."/>
        </authorList>
    </citation>
    <scope>NUCLEOTIDE SEQUENCE [LARGE SCALE GENOMIC DNA]</scope>
    <source>
        <strain evidence="2">J</strain>
    </source>
</reference>
<proteinExistence type="predicted"/>
<name>A0A974DYV1_XENLA</name>
<gene>
    <name evidence="1" type="ORF">XELAEV_18005557mg</name>
</gene>
<dbReference type="AlphaFoldDB" id="A0A974DYV1"/>
<protein>
    <submittedName>
        <fullName evidence="1">Uncharacterized protein</fullName>
    </submittedName>
</protein>
<dbReference type="EMBL" id="CM004466">
    <property type="protein sequence ID" value="OCT99776.1"/>
    <property type="molecule type" value="Genomic_DNA"/>
</dbReference>
<accession>A0A974DYV1</accession>